<keyword evidence="2 4" id="KW-0238">DNA-binding</keyword>
<accession>A0AAF0CQH7</accession>
<dbReference type="Pfam" id="PF00440">
    <property type="entry name" value="TetR_N"/>
    <property type="match status" value="1"/>
</dbReference>
<dbReference type="InterPro" id="IPR036271">
    <property type="entry name" value="Tet_transcr_reg_TetR-rel_C_sf"/>
</dbReference>
<dbReference type="PANTHER" id="PTHR47506:SF1">
    <property type="entry name" value="HTH-TYPE TRANSCRIPTIONAL REGULATOR YJDC"/>
    <property type="match status" value="1"/>
</dbReference>
<organism evidence="6 7">
    <name type="scientific">Synoicihabitans lomoniglobus</name>
    <dbReference type="NCBI Taxonomy" id="2909285"/>
    <lineage>
        <taxon>Bacteria</taxon>
        <taxon>Pseudomonadati</taxon>
        <taxon>Verrucomicrobiota</taxon>
        <taxon>Opitutia</taxon>
        <taxon>Opitutales</taxon>
        <taxon>Opitutaceae</taxon>
        <taxon>Synoicihabitans</taxon>
    </lineage>
</organism>
<evidence type="ECO:0000256" key="1">
    <source>
        <dbReference type="ARBA" id="ARBA00023015"/>
    </source>
</evidence>
<dbReference type="AlphaFoldDB" id="A0AAF0CQH7"/>
<dbReference type="RefSeq" id="WP_330932250.1">
    <property type="nucleotide sequence ID" value="NZ_CP119075.1"/>
</dbReference>
<dbReference type="Gene3D" id="1.10.357.10">
    <property type="entry name" value="Tetracycline Repressor, domain 2"/>
    <property type="match status" value="1"/>
</dbReference>
<dbReference type="EMBL" id="CP119075">
    <property type="protein sequence ID" value="WED66198.1"/>
    <property type="molecule type" value="Genomic_DNA"/>
</dbReference>
<sequence length="191" mass="21635">MDAALSLMWEESYGAMSVDDICRRADVRKGSFYYYFTSKEELAVKALDRMWQDHKKQLDEVFSPSIPPIDRIRARCAAVYEFQSQMKAEHGHVLGCPLCSLGSEICNLHEAIRDKVRSILEIKTQYWEAAIRDGQAAGLIEPGDPVCKARCAMAFFEGMIAQARLHDDVERLSDFADRMCDHLGVRLPVTA</sequence>
<evidence type="ECO:0000259" key="5">
    <source>
        <dbReference type="PROSITE" id="PS50977"/>
    </source>
</evidence>
<proteinExistence type="predicted"/>
<dbReference type="Proteomes" id="UP001218638">
    <property type="component" value="Chromosome"/>
</dbReference>
<dbReference type="Pfam" id="PF16925">
    <property type="entry name" value="TetR_C_13"/>
    <property type="match status" value="1"/>
</dbReference>
<feature type="domain" description="HTH tetR-type" evidence="5">
    <location>
        <begin position="1"/>
        <end position="54"/>
    </location>
</feature>
<dbReference type="InterPro" id="IPR001647">
    <property type="entry name" value="HTH_TetR"/>
</dbReference>
<reference evidence="6" key="1">
    <citation type="submission" date="2023-03" db="EMBL/GenBank/DDBJ databases">
        <title>Lomoglobus Profundus gen. nov., sp. nov., a novel member of the phylum Verrucomicrobia, isolated from deep-marine sediment of South China Sea.</title>
        <authorList>
            <person name="Ahmad T."/>
            <person name="Ishaq S.E."/>
            <person name="Wang F."/>
        </authorList>
    </citation>
    <scope>NUCLEOTIDE SEQUENCE</scope>
    <source>
        <strain evidence="6">LMO-M01</strain>
    </source>
</reference>
<name>A0AAF0CQH7_9BACT</name>
<dbReference type="SUPFAM" id="SSF46689">
    <property type="entry name" value="Homeodomain-like"/>
    <property type="match status" value="1"/>
</dbReference>
<evidence type="ECO:0000256" key="4">
    <source>
        <dbReference type="PROSITE-ProRule" id="PRU00335"/>
    </source>
</evidence>
<evidence type="ECO:0000313" key="6">
    <source>
        <dbReference type="EMBL" id="WED66198.1"/>
    </source>
</evidence>
<evidence type="ECO:0000256" key="3">
    <source>
        <dbReference type="ARBA" id="ARBA00023163"/>
    </source>
</evidence>
<dbReference type="PROSITE" id="PS50977">
    <property type="entry name" value="HTH_TETR_2"/>
    <property type="match status" value="1"/>
</dbReference>
<keyword evidence="1" id="KW-0805">Transcription regulation</keyword>
<gene>
    <name evidence="6" type="ORF">PXH66_04975</name>
</gene>
<dbReference type="KEGG" id="slom:PXH66_04975"/>
<dbReference type="InterPro" id="IPR011075">
    <property type="entry name" value="TetR_C"/>
</dbReference>
<evidence type="ECO:0000313" key="7">
    <source>
        <dbReference type="Proteomes" id="UP001218638"/>
    </source>
</evidence>
<keyword evidence="3" id="KW-0804">Transcription</keyword>
<dbReference type="GO" id="GO:0003677">
    <property type="term" value="F:DNA binding"/>
    <property type="evidence" value="ECO:0007669"/>
    <property type="project" value="UniProtKB-UniRule"/>
</dbReference>
<dbReference type="SUPFAM" id="SSF48498">
    <property type="entry name" value="Tetracyclin repressor-like, C-terminal domain"/>
    <property type="match status" value="1"/>
</dbReference>
<dbReference type="PANTHER" id="PTHR47506">
    <property type="entry name" value="TRANSCRIPTIONAL REGULATORY PROTEIN"/>
    <property type="match status" value="1"/>
</dbReference>
<protein>
    <submittedName>
        <fullName evidence="6">TetR/AcrR family transcriptional regulator</fullName>
    </submittedName>
</protein>
<evidence type="ECO:0000256" key="2">
    <source>
        <dbReference type="ARBA" id="ARBA00023125"/>
    </source>
</evidence>
<dbReference type="InterPro" id="IPR009057">
    <property type="entry name" value="Homeodomain-like_sf"/>
</dbReference>
<keyword evidence="7" id="KW-1185">Reference proteome</keyword>
<feature type="DNA-binding region" description="H-T-H motif" evidence="4">
    <location>
        <begin position="17"/>
        <end position="36"/>
    </location>
</feature>